<organism evidence="2">
    <name type="scientific">bioreactor metagenome</name>
    <dbReference type="NCBI Taxonomy" id="1076179"/>
    <lineage>
        <taxon>unclassified sequences</taxon>
        <taxon>metagenomes</taxon>
        <taxon>ecological metagenomes</taxon>
    </lineage>
</organism>
<sequence length="182" mass="19977">MCLHQQSGRAALYAPEQREQHPQAVGGGVGHRNLSADEKGRACHQRGPGISQLRGGYYRAEELCRKSLRNPAPRPQAISAHLVHAGLFSLHTYDSHAGYPDPAGLSVHLYPAGEALVFGRSGRCGKRPLRSWNCVYSSVPAAAHAPHCQRQKPELYGIGRERHQRRDARGPPRRCRPLSGAD</sequence>
<protein>
    <submittedName>
        <fullName evidence="2">Uncharacterized protein</fullName>
    </submittedName>
</protein>
<dbReference type="EMBL" id="VSSQ01109202">
    <property type="protein sequence ID" value="MPN47590.1"/>
    <property type="molecule type" value="Genomic_DNA"/>
</dbReference>
<dbReference type="AlphaFoldDB" id="A0A645I900"/>
<gene>
    <name evidence="2" type="ORF">SDC9_195193</name>
</gene>
<evidence type="ECO:0000256" key="1">
    <source>
        <dbReference type="SAM" id="MobiDB-lite"/>
    </source>
</evidence>
<feature type="region of interest" description="Disordered" evidence="1">
    <location>
        <begin position="154"/>
        <end position="182"/>
    </location>
</feature>
<reference evidence="2" key="1">
    <citation type="submission" date="2019-08" db="EMBL/GenBank/DDBJ databases">
        <authorList>
            <person name="Kucharzyk K."/>
            <person name="Murdoch R.W."/>
            <person name="Higgins S."/>
            <person name="Loffler F."/>
        </authorList>
    </citation>
    <scope>NUCLEOTIDE SEQUENCE</scope>
</reference>
<feature type="region of interest" description="Disordered" evidence="1">
    <location>
        <begin position="1"/>
        <end position="28"/>
    </location>
</feature>
<comment type="caution">
    <text evidence="2">The sequence shown here is derived from an EMBL/GenBank/DDBJ whole genome shotgun (WGS) entry which is preliminary data.</text>
</comment>
<accession>A0A645I900</accession>
<proteinExistence type="predicted"/>
<evidence type="ECO:0000313" key="2">
    <source>
        <dbReference type="EMBL" id="MPN47590.1"/>
    </source>
</evidence>
<feature type="compositionally biased region" description="Basic residues" evidence="1">
    <location>
        <begin position="162"/>
        <end position="176"/>
    </location>
</feature>
<name>A0A645I900_9ZZZZ</name>